<evidence type="ECO:0000256" key="6">
    <source>
        <dbReference type="SAM" id="MobiDB-lite"/>
    </source>
</evidence>
<name>A0A9J7Y534_CYPCA</name>
<organism evidence="8 9">
    <name type="scientific">Cyprinus carpio carpio</name>
    <dbReference type="NCBI Taxonomy" id="630221"/>
    <lineage>
        <taxon>Eukaryota</taxon>
        <taxon>Metazoa</taxon>
        <taxon>Chordata</taxon>
        <taxon>Craniata</taxon>
        <taxon>Vertebrata</taxon>
        <taxon>Euteleostomi</taxon>
        <taxon>Actinopterygii</taxon>
        <taxon>Neopterygii</taxon>
        <taxon>Teleostei</taxon>
        <taxon>Ostariophysi</taxon>
        <taxon>Cypriniformes</taxon>
        <taxon>Cyprinidae</taxon>
        <taxon>Cyprininae</taxon>
        <taxon>Cyprinus</taxon>
    </lineage>
</organism>
<feature type="domain" description="Homeobox" evidence="7">
    <location>
        <begin position="195"/>
        <end position="255"/>
    </location>
</feature>
<dbReference type="InterPro" id="IPR009057">
    <property type="entry name" value="Homeodomain-like_sf"/>
</dbReference>
<evidence type="ECO:0000313" key="9">
    <source>
        <dbReference type="Proteomes" id="UP001108240"/>
    </source>
</evidence>
<feature type="region of interest" description="Disordered" evidence="6">
    <location>
        <begin position="93"/>
        <end position="162"/>
    </location>
</feature>
<feature type="compositionally biased region" description="Polar residues" evidence="6">
    <location>
        <begin position="60"/>
        <end position="74"/>
    </location>
</feature>
<keyword evidence="9" id="KW-1185">Reference proteome</keyword>
<feature type="region of interest" description="Disordered" evidence="6">
    <location>
        <begin position="60"/>
        <end position="79"/>
    </location>
</feature>
<accession>A0A9J7Y534</accession>
<evidence type="ECO:0000256" key="1">
    <source>
        <dbReference type="ARBA" id="ARBA00023125"/>
    </source>
</evidence>
<evidence type="ECO:0000256" key="3">
    <source>
        <dbReference type="ARBA" id="ARBA00023242"/>
    </source>
</evidence>
<dbReference type="AlphaFoldDB" id="A0A9J7Y534"/>
<dbReference type="InterPro" id="IPR017970">
    <property type="entry name" value="Homeobox_CS"/>
</dbReference>
<dbReference type="SMART" id="SM00389">
    <property type="entry name" value="HOX"/>
    <property type="match status" value="1"/>
</dbReference>
<dbReference type="PANTHER" id="PTHR24327:SF88">
    <property type="entry name" value="NANOG"/>
    <property type="match status" value="1"/>
</dbReference>
<dbReference type="PROSITE" id="PS00027">
    <property type="entry name" value="HOMEOBOX_1"/>
    <property type="match status" value="1"/>
</dbReference>
<dbReference type="InterPro" id="IPR050460">
    <property type="entry name" value="Distal-less_Homeobox_TF"/>
</dbReference>
<evidence type="ECO:0000259" key="7">
    <source>
        <dbReference type="PROSITE" id="PS50071"/>
    </source>
</evidence>
<proteinExistence type="predicted"/>
<reference evidence="8" key="1">
    <citation type="submission" date="2025-08" db="UniProtKB">
        <authorList>
            <consortium name="Ensembl"/>
        </authorList>
    </citation>
    <scope>IDENTIFICATION</scope>
</reference>
<dbReference type="Pfam" id="PF00046">
    <property type="entry name" value="Homeodomain"/>
    <property type="match status" value="1"/>
</dbReference>
<evidence type="ECO:0000313" key="8">
    <source>
        <dbReference type="Ensembl" id="ENSCCRP00000115124.1"/>
    </source>
</evidence>
<feature type="compositionally biased region" description="Basic and acidic residues" evidence="6">
    <location>
        <begin position="94"/>
        <end position="104"/>
    </location>
</feature>
<evidence type="ECO:0000256" key="4">
    <source>
        <dbReference type="PROSITE-ProRule" id="PRU00108"/>
    </source>
</evidence>
<keyword evidence="1 4" id="KW-0238">DNA-binding</keyword>
<feature type="compositionally biased region" description="Polar residues" evidence="6">
    <location>
        <begin position="311"/>
        <end position="326"/>
    </location>
</feature>
<dbReference type="Proteomes" id="UP001108240">
    <property type="component" value="Unplaced"/>
</dbReference>
<dbReference type="GO" id="GO:0005634">
    <property type="term" value="C:nucleus"/>
    <property type="evidence" value="ECO:0007669"/>
    <property type="project" value="UniProtKB-SubCell"/>
</dbReference>
<dbReference type="PANTHER" id="PTHR24327">
    <property type="entry name" value="HOMEOBOX PROTEIN"/>
    <property type="match status" value="1"/>
</dbReference>
<feature type="region of interest" description="Disordered" evidence="6">
    <location>
        <begin position="273"/>
        <end position="373"/>
    </location>
</feature>
<evidence type="ECO:0000256" key="2">
    <source>
        <dbReference type="ARBA" id="ARBA00023155"/>
    </source>
</evidence>
<dbReference type="InterPro" id="IPR001356">
    <property type="entry name" value="HD"/>
</dbReference>
<dbReference type="Gene3D" id="1.10.10.60">
    <property type="entry name" value="Homeodomain-like"/>
    <property type="match status" value="1"/>
</dbReference>
<keyword evidence="3 4" id="KW-0539">Nucleus</keyword>
<dbReference type="Ensembl" id="ENSCCRT00000178453.1">
    <property type="protein sequence ID" value="ENSCCRP00000115124.1"/>
    <property type="gene ID" value="ENSCCRG00000060425.1"/>
</dbReference>
<dbReference type="SUPFAM" id="SSF46689">
    <property type="entry name" value="Homeodomain-like"/>
    <property type="match status" value="1"/>
</dbReference>
<dbReference type="PROSITE" id="PS50071">
    <property type="entry name" value="HOMEOBOX_2"/>
    <property type="match status" value="1"/>
</dbReference>
<dbReference type="GO" id="GO:0000981">
    <property type="term" value="F:DNA-binding transcription factor activity, RNA polymerase II-specific"/>
    <property type="evidence" value="ECO:0007669"/>
    <property type="project" value="InterPro"/>
</dbReference>
<feature type="DNA-binding region" description="Homeobox" evidence="4">
    <location>
        <begin position="197"/>
        <end position="256"/>
    </location>
</feature>
<evidence type="ECO:0000256" key="5">
    <source>
        <dbReference type="RuleBase" id="RU000682"/>
    </source>
</evidence>
<feature type="compositionally biased region" description="Basic and acidic residues" evidence="6">
    <location>
        <begin position="142"/>
        <end position="152"/>
    </location>
</feature>
<reference evidence="8" key="2">
    <citation type="submission" date="2025-09" db="UniProtKB">
        <authorList>
            <consortium name="Ensembl"/>
        </authorList>
    </citation>
    <scope>IDENTIFICATION</scope>
</reference>
<dbReference type="CDD" id="cd00086">
    <property type="entry name" value="homeodomain"/>
    <property type="match status" value="1"/>
</dbReference>
<dbReference type="GeneTree" id="ENSGT00670000098076"/>
<keyword evidence="2 4" id="KW-0371">Homeobox</keyword>
<dbReference type="GO" id="GO:0000978">
    <property type="term" value="F:RNA polymerase II cis-regulatory region sequence-specific DNA binding"/>
    <property type="evidence" value="ECO:0007669"/>
    <property type="project" value="TreeGrafter"/>
</dbReference>
<dbReference type="OMA" id="LMMAPPY"/>
<sequence length="411" mass="45582">MADWKMPVSYNFNPSYHAYAYGLVYPQVSEHGHPNLSWAETAYTHSGGVTATYYSAQTAQQSPPWSPENGSTSAYGHYPSHAQNGRIFLSYSKTETDPKPKDAEQAGSDTPSDSEAHTPDSWSSGSSREGGALTNLNLQSWGDRDYETDRGSPDSGEQIPNSISAAKEDPVSLNLGLEAFPPLPALTTSPARPPTQTRKTRAAFSEEQMNALIHRFNIQRYLTPAEMKMLAGATGLTYKQVKTWFQNRRMKLKRHQRDSSWMTERYVVNAVPSTPASHSQFQTETPRATQDPYSNPQVREPVFKRSPPQTPFYSSYPQPRSPTQATARPPGNWPVPPAVTHYEFPSPTSYMQARDGSNAANKEDSPTPMASMPSAAQWTTKGMTLLMMAPPYDDAEGHFKEQFGPLHPLTL</sequence>
<comment type="subcellular location">
    <subcellularLocation>
        <location evidence="4 5">Nucleus</location>
    </subcellularLocation>
</comment>
<protein>
    <submittedName>
        <fullName evidence="8">Nanog homeobox</fullName>
    </submittedName>
</protein>
<feature type="compositionally biased region" description="Polar residues" evidence="6">
    <location>
        <begin position="273"/>
        <end position="297"/>
    </location>
</feature>